<dbReference type="GO" id="GO:0016787">
    <property type="term" value="F:hydrolase activity"/>
    <property type="evidence" value="ECO:0007669"/>
    <property type="project" value="UniProtKB-KW"/>
</dbReference>
<evidence type="ECO:0000313" key="6">
    <source>
        <dbReference type="Proteomes" id="UP000285712"/>
    </source>
</evidence>
<gene>
    <name evidence="5" type="ORF">DYB35_009535</name>
</gene>
<reference evidence="5 6" key="1">
    <citation type="submission" date="2018-08" db="EMBL/GenBank/DDBJ databases">
        <title>Aphanomyces genome sequencing and annotation.</title>
        <authorList>
            <person name="Minardi D."/>
            <person name="Oidtmann B."/>
            <person name="Van Der Giezen M."/>
            <person name="Studholme D.J."/>
        </authorList>
    </citation>
    <scope>NUCLEOTIDE SEQUENCE [LARGE SCALE GENOMIC DNA]</scope>
    <source>
        <strain evidence="5 6">Sv</strain>
    </source>
</reference>
<dbReference type="InterPro" id="IPR004843">
    <property type="entry name" value="Calcineurin-like_PHP"/>
</dbReference>
<dbReference type="VEuPathDB" id="FungiDB:H257_07305"/>
<accession>A0A418D1W2</accession>
<dbReference type="Gene3D" id="3.60.21.10">
    <property type="match status" value="1"/>
</dbReference>
<proteinExistence type="predicted"/>
<keyword evidence="3" id="KW-0472">Membrane</keyword>
<evidence type="ECO:0000256" key="3">
    <source>
        <dbReference type="SAM" id="Phobius"/>
    </source>
</evidence>
<dbReference type="Pfam" id="PF00149">
    <property type="entry name" value="Metallophos"/>
    <property type="match status" value="1"/>
</dbReference>
<keyword evidence="2" id="KW-0325">Glycoprotein</keyword>
<sequence length="411" mass="46806">MRGIGGAVTAGLAAWSAQAKTILHISDVHLNLTLDEMNYGFDSSPRLLESALSYARSVLHDPDLLLYTGDAVAHIDHNESVLAKTVQTGFSMVQEYFHVKNVTAILGNADFHDYEFYVTDPEKGGTNPTIGMVDAPWKQALSPSHFEAFDTRGYLWYQIEPKLVVISLNTVPYSVKHKPDTKYLDDPFNQFEWLRRTLVEVQTNGSYAYIVGHIPPIIDSYGGESQWELKYMLTYQAIVEAFPDIIKAQNRQRYSPRKRKCVGFPMKYNLWVLIMQICRAYGLPSLSSESLRALTHRMKADDELLHEYYRHSKADSTRLPPCTTSACLDKVLCTQTWFSTVLQYRECLDEQSAERIGIPHWLHPFPRISWMWSLVLWAAVIVVVAVVVGVVHRALKRSSYQTIPGPKEFEP</sequence>
<dbReference type="EMBL" id="QUTG01004416">
    <property type="protein sequence ID" value="RHY88240.1"/>
    <property type="molecule type" value="Genomic_DNA"/>
</dbReference>
<keyword evidence="3" id="KW-0812">Transmembrane</keyword>
<name>A0A418D1W2_APHAT</name>
<protein>
    <recommendedName>
        <fullName evidence="4">Calcineurin-like phosphoesterase domain-containing protein</fullName>
    </recommendedName>
</protein>
<organism evidence="5 6">
    <name type="scientific">Aphanomyces astaci</name>
    <name type="common">Crayfish plague agent</name>
    <dbReference type="NCBI Taxonomy" id="112090"/>
    <lineage>
        <taxon>Eukaryota</taxon>
        <taxon>Sar</taxon>
        <taxon>Stramenopiles</taxon>
        <taxon>Oomycota</taxon>
        <taxon>Saprolegniomycetes</taxon>
        <taxon>Saprolegniales</taxon>
        <taxon>Verrucalvaceae</taxon>
        <taxon>Aphanomyces</taxon>
    </lineage>
</organism>
<keyword evidence="3" id="KW-1133">Transmembrane helix</keyword>
<evidence type="ECO:0000256" key="1">
    <source>
        <dbReference type="ARBA" id="ARBA00022801"/>
    </source>
</evidence>
<keyword evidence="1" id="KW-0378">Hydrolase</keyword>
<dbReference type="SUPFAM" id="SSF56300">
    <property type="entry name" value="Metallo-dependent phosphatases"/>
    <property type="match status" value="1"/>
</dbReference>
<feature type="domain" description="Calcineurin-like phosphoesterase" evidence="4">
    <location>
        <begin position="21"/>
        <end position="223"/>
    </location>
</feature>
<dbReference type="Proteomes" id="UP000285712">
    <property type="component" value="Unassembled WGS sequence"/>
</dbReference>
<feature type="transmembrane region" description="Helical" evidence="3">
    <location>
        <begin position="370"/>
        <end position="391"/>
    </location>
</feature>
<dbReference type="PANTHER" id="PTHR10340:SF57">
    <property type="entry name" value="METALLOPHOS DOMAIN-CONTAINING PROTEIN"/>
    <property type="match status" value="1"/>
</dbReference>
<evidence type="ECO:0000256" key="2">
    <source>
        <dbReference type="ARBA" id="ARBA00023180"/>
    </source>
</evidence>
<dbReference type="PANTHER" id="PTHR10340">
    <property type="entry name" value="SPHINGOMYELIN PHOSPHODIESTERASE"/>
    <property type="match status" value="1"/>
</dbReference>
<evidence type="ECO:0000313" key="5">
    <source>
        <dbReference type="EMBL" id="RHY88240.1"/>
    </source>
</evidence>
<evidence type="ECO:0000259" key="4">
    <source>
        <dbReference type="Pfam" id="PF00149"/>
    </source>
</evidence>
<comment type="caution">
    <text evidence="5">The sequence shown here is derived from an EMBL/GenBank/DDBJ whole genome shotgun (WGS) entry which is preliminary data.</text>
</comment>
<dbReference type="AlphaFoldDB" id="A0A418D1W2"/>
<dbReference type="InterPro" id="IPR029052">
    <property type="entry name" value="Metallo-depent_PP-like"/>
</dbReference>